<dbReference type="InterPro" id="IPR009436">
    <property type="entry name" value="AGTRAP"/>
</dbReference>
<dbReference type="Pfam" id="PF06396">
    <property type="entry name" value="AGTRAP"/>
    <property type="match status" value="1"/>
</dbReference>
<keyword evidence="8" id="KW-1185">Reference proteome</keyword>
<keyword evidence="2 6" id="KW-0812">Transmembrane</keyword>
<gene>
    <name evidence="7" type="ORF">SK128_003616</name>
</gene>
<feature type="compositionally biased region" description="Polar residues" evidence="5">
    <location>
        <begin position="104"/>
        <end position="116"/>
    </location>
</feature>
<dbReference type="AlphaFoldDB" id="A0AAN8ZYN5"/>
<keyword evidence="3 6" id="KW-1133">Transmembrane helix</keyword>
<comment type="subcellular location">
    <subcellularLocation>
        <location evidence="1">Membrane</location>
        <topology evidence="1">Multi-pass membrane protein</topology>
    </subcellularLocation>
</comment>
<evidence type="ECO:0000256" key="2">
    <source>
        <dbReference type="ARBA" id="ARBA00022692"/>
    </source>
</evidence>
<name>A0AAN8ZYN5_HALRR</name>
<dbReference type="PANTHER" id="PTHR16521:SF3">
    <property type="entry name" value="TYPE-1 ANGIOTENSIN II RECEPTOR-ASSOCIATED PROTEIN"/>
    <property type="match status" value="1"/>
</dbReference>
<feature type="region of interest" description="Disordered" evidence="5">
    <location>
        <begin position="76"/>
        <end position="116"/>
    </location>
</feature>
<dbReference type="GO" id="GO:0038166">
    <property type="term" value="P:angiotensin-activated signaling pathway"/>
    <property type="evidence" value="ECO:0007669"/>
    <property type="project" value="InterPro"/>
</dbReference>
<feature type="non-terminal residue" evidence="7">
    <location>
        <position position="1"/>
    </location>
</feature>
<evidence type="ECO:0000313" key="7">
    <source>
        <dbReference type="EMBL" id="KAK7073536.1"/>
    </source>
</evidence>
<evidence type="ECO:0000313" key="8">
    <source>
        <dbReference type="Proteomes" id="UP001381693"/>
    </source>
</evidence>
<dbReference type="EMBL" id="JAXCGZ010012535">
    <property type="protein sequence ID" value="KAK7073536.1"/>
    <property type="molecule type" value="Genomic_DNA"/>
</dbReference>
<organism evidence="7 8">
    <name type="scientific">Halocaridina rubra</name>
    <name type="common">Hawaiian red shrimp</name>
    <dbReference type="NCBI Taxonomy" id="373956"/>
    <lineage>
        <taxon>Eukaryota</taxon>
        <taxon>Metazoa</taxon>
        <taxon>Ecdysozoa</taxon>
        <taxon>Arthropoda</taxon>
        <taxon>Crustacea</taxon>
        <taxon>Multicrustacea</taxon>
        <taxon>Malacostraca</taxon>
        <taxon>Eumalacostraca</taxon>
        <taxon>Eucarida</taxon>
        <taxon>Decapoda</taxon>
        <taxon>Pleocyemata</taxon>
        <taxon>Caridea</taxon>
        <taxon>Atyoidea</taxon>
        <taxon>Atyidae</taxon>
        <taxon>Halocaridina</taxon>
    </lineage>
</organism>
<dbReference type="PANTHER" id="PTHR16521">
    <property type="entry name" value="TYPE-1 ANGIOTENSIN II RECEPTOR-ASSOCIATED PROTEIN"/>
    <property type="match status" value="1"/>
</dbReference>
<dbReference type="Proteomes" id="UP001381693">
    <property type="component" value="Unassembled WGS sequence"/>
</dbReference>
<evidence type="ECO:0000256" key="4">
    <source>
        <dbReference type="ARBA" id="ARBA00023136"/>
    </source>
</evidence>
<evidence type="ECO:0000256" key="3">
    <source>
        <dbReference type="ARBA" id="ARBA00022989"/>
    </source>
</evidence>
<feature type="transmembrane region" description="Helical" evidence="6">
    <location>
        <begin position="17"/>
        <end position="41"/>
    </location>
</feature>
<evidence type="ECO:0000256" key="6">
    <source>
        <dbReference type="SAM" id="Phobius"/>
    </source>
</evidence>
<evidence type="ECO:0000256" key="5">
    <source>
        <dbReference type="SAM" id="MobiDB-lite"/>
    </source>
</evidence>
<dbReference type="GO" id="GO:0005886">
    <property type="term" value="C:plasma membrane"/>
    <property type="evidence" value="ECO:0007669"/>
    <property type="project" value="TreeGrafter"/>
</dbReference>
<keyword evidence="4 6" id="KW-0472">Membrane</keyword>
<proteinExistence type="predicted"/>
<feature type="compositionally biased region" description="Polar residues" evidence="5">
    <location>
        <begin position="85"/>
        <end position="95"/>
    </location>
</feature>
<accession>A0AAN8ZYN5</accession>
<sequence>ALCINLLSIVFDCVNLIIHWPILLTSTMRFGAAMAVINLILRPITSYLLYRIVQDRAGSYGSFGLPTAFESLFGGRRSPYEDIDQPSQPNPTTGIDTDHHGPKASTSSPTDALFTT</sequence>
<reference evidence="7 8" key="1">
    <citation type="submission" date="2023-11" db="EMBL/GenBank/DDBJ databases">
        <title>Halocaridina rubra genome assembly.</title>
        <authorList>
            <person name="Smith C."/>
        </authorList>
    </citation>
    <scope>NUCLEOTIDE SEQUENCE [LARGE SCALE GENOMIC DNA]</scope>
    <source>
        <strain evidence="7">EP-1</strain>
        <tissue evidence="7">Whole</tissue>
    </source>
</reference>
<evidence type="ECO:0000256" key="1">
    <source>
        <dbReference type="ARBA" id="ARBA00004141"/>
    </source>
</evidence>
<protein>
    <submittedName>
        <fullName evidence="7">Uncharacterized protein</fullName>
    </submittedName>
</protein>
<comment type="caution">
    <text evidence="7">The sequence shown here is derived from an EMBL/GenBank/DDBJ whole genome shotgun (WGS) entry which is preliminary data.</text>
</comment>